<dbReference type="KEGG" id="lak:106175764"/>
<dbReference type="InterPro" id="IPR052775">
    <property type="entry name" value="IUN_hydrolase"/>
</dbReference>
<dbReference type="Gene3D" id="3.90.245.10">
    <property type="entry name" value="Ribonucleoside hydrolase-like"/>
    <property type="match status" value="1"/>
</dbReference>
<dbReference type="STRING" id="7574.A0A1S3JSM7"/>
<organism evidence="3 4">
    <name type="scientific">Lingula anatina</name>
    <name type="common">Brachiopod</name>
    <name type="synonym">Lingula unguis</name>
    <dbReference type="NCBI Taxonomy" id="7574"/>
    <lineage>
        <taxon>Eukaryota</taxon>
        <taxon>Metazoa</taxon>
        <taxon>Spiralia</taxon>
        <taxon>Lophotrochozoa</taxon>
        <taxon>Brachiopoda</taxon>
        <taxon>Linguliformea</taxon>
        <taxon>Lingulata</taxon>
        <taxon>Lingulida</taxon>
        <taxon>Linguloidea</taxon>
        <taxon>Lingulidae</taxon>
        <taxon>Lingula</taxon>
    </lineage>
</organism>
<dbReference type="RefSeq" id="XP_013413353.1">
    <property type="nucleotide sequence ID" value="XM_013557899.2"/>
</dbReference>
<comment type="similarity">
    <text evidence="1">Belongs to the IUNH family.</text>
</comment>
<reference evidence="4" key="1">
    <citation type="submission" date="2025-08" db="UniProtKB">
        <authorList>
            <consortium name="RefSeq"/>
        </authorList>
    </citation>
    <scope>IDENTIFICATION</scope>
    <source>
        <tissue evidence="4">Gonads</tissue>
    </source>
</reference>
<dbReference type="CDD" id="cd02649">
    <property type="entry name" value="nuc_hydro_CeIAG"/>
    <property type="match status" value="1"/>
</dbReference>
<feature type="domain" description="Inosine/uridine-preferring nucleoside hydrolase" evidence="2">
    <location>
        <begin position="47"/>
        <end position="345"/>
    </location>
</feature>
<dbReference type="PANTHER" id="PTHR46190:SF1">
    <property type="entry name" value="SI:CH211-201H21.5"/>
    <property type="match status" value="1"/>
</dbReference>
<protein>
    <submittedName>
        <fullName evidence="4">Probable uridine nucleosidase 2 isoform X1</fullName>
    </submittedName>
</protein>
<dbReference type="Pfam" id="PF01156">
    <property type="entry name" value="IU_nuc_hydro"/>
    <property type="match status" value="1"/>
</dbReference>
<dbReference type="Proteomes" id="UP000085678">
    <property type="component" value="Unplaced"/>
</dbReference>
<dbReference type="GO" id="GO:0016799">
    <property type="term" value="F:hydrolase activity, hydrolyzing N-glycosyl compounds"/>
    <property type="evidence" value="ECO:0007669"/>
    <property type="project" value="InterPro"/>
</dbReference>
<proteinExistence type="inferred from homology"/>
<gene>
    <name evidence="4" type="primary">LOC106175764</name>
</gene>
<dbReference type="InParanoid" id="A0A1S3JSM7"/>
<dbReference type="OMA" id="REYYATV"/>
<keyword evidence="3" id="KW-1185">Reference proteome</keyword>
<dbReference type="OrthoDB" id="432381at2759"/>
<dbReference type="InterPro" id="IPR036452">
    <property type="entry name" value="Ribo_hydro-like"/>
</dbReference>
<dbReference type="FunCoup" id="A0A1S3JSM7">
    <property type="interactions" value="37"/>
</dbReference>
<evidence type="ECO:0000313" key="3">
    <source>
        <dbReference type="Proteomes" id="UP000085678"/>
    </source>
</evidence>
<evidence type="ECO:0000256" key="1">
    <source>
        <dbReference type="ARBA" id="ARBA00009176"/>
    </source>
</evidence>
<accession>A0A1S3JSM7</accession>
<evidence type="ECO:0000259" key="2">
    <source>
        <dbReference type="Pfam" id="PF01156"/>
    </source>
</evidence>
<dbReference type="InterPro" id="IPR001910">
    <property type="entry name" value="Inosine/uridine_hydrolase_dom"/>
</dbReference>
<evidence type="ECO:0000313" key="4">
    <source>
        <dbReference type="RefSeq" id="XP_013413353.1"/>
    </source>
</evidence>
<name>A0A1S3JSM7_LINAN</name>
<sequence length="355" mass="39085">MQHLLRTWTVAKSILPLIPHKPKKIFRFSSRSSYSSMSGSGKKRLFVIDTDAGLDDAQAIMMALAQPDINIIGITTVNGNTTVNNVSKNVLRLLKTCRRLDIPVYQGCDGPLMPHLDPVDAGHYHGVDGFGDVPDPDPVDPKMIKPEHSALALVRLANEHPGEINLVAIGPLTNIALALRLDSGFGSKLKHCFIMGGNTEGKGNIKICAEFNFCADPEAASIVLNLLGCPVTVAGWELCLKCGFTWEWYKRLISKGTAKSELMRVLEANTIVKFYKEGSSEFYITADQIIMSVAIDPKTVKAHEEVYATVALNDPLTRGMMVIDWSEHLQKKPNVKVVTEVDHDLYGKYLQDALN</sequence>
<dbReference type="PANTHER" id="PTHR46190">
    <property type="entry name" value="SI:CH211-201H21.5-RELATED"/>
    <property type="match status" value="1"/>
</dbReference>
<dbReference type="SUPFAM" id="SSF53590">
    <property type="entry name" value="Nucleoside hydrolase"/>
    <property type="match status" value="1"/>
</dbReference>
<dbReference type="AlphaFoldDB" id="A0A1S3JSM7"/>
<dbReference type="GeneID" id="106175764"/>